<dbReference type="InterPro" id="IPR005841">
    <property type="entry name" value="Alpha-D-phosphohexomutase_SF"/>
</dbReference>
<feature type="domain" description="Alpha-D-phosphohexomutase C-terminal" evidence="8">
    <location>
        <begin position="520"/>
        <end position="563"/>
    </location>
</feature>
<dbReference type="Pfam" id="PF00408">
    <property type="entry name" value="PGM_PMM_IV"/>
    <property type="match status" value="1"/>
</dbReference>
<dbReference type="RefSeq" id="WP_284154110.1">
    <property type="nucleotide sequence ID" value="NZ_AP025516.1"/>
</dbReference>
<keyword evidence="4 7" id="KW-0479">Metal-binding</keyword>
<keyword evidence="5 7" id="KW-0460">Magnesium</keyword>
<keyword evidence="13" id="KW-1185">Reference proteome</keyword>
<dbReference type="InterPro" id="IPR016055">
    <property type="entry name" value="A-D-PHexomutase_a/b/a-I/II/III"/>
</dbReference>
<evidence type="ECO:0000259" key="8">
    <source>
        <dbReference type="Pfam" id="PF00408"/>
    </source>
</evidence>
<evidence type="ECO:0000256" key="5">
    <source>
        <dbReference type="ARBA" id="ARBA00022842"/>
    </source>
</evidence>
<evidence type="ECO:0000256" key="7">
    <source>
        <dbReference type="RuleBase" id="RU004326"/>
    </source>
</evidence>
<dbReference type="PROSITE" id="PS00710">
    <property type="entry name" value="PGM_PMM"/>
    <property type="match status" value="1"/>
</dbReference>
<evidence type="ECO:0000256" key="3">
    <source>
        <dbReference type="ARBA" id="ARBA00022553"/>
    </source>
</evidence>
<evidence type="ECO:0000259" key="11">
    <source>
        <dbReference type="Pfam" id="PF02880"/>
    </source>
</evidence>
<evidence type="ECO:0000259" key="9">
    <source>
        <dbReference type="Pfam" id="PF02878"/>
    </source>
</evidence>
<name>A0ABN6M2B9_9BACT</name>
<dbReference type="InterPro" id="IPR036900">
    <property type="entry name" value="A-D-PHexomutase_C_sf"/>
</dbReference>
<dbReference type="PRINTS" id="PR00509">
    <property type="entry name" value="PGMPMM"/>
</dbReference>
<evidence type="ECO:0000256" key="2">
    <source>
        <dbReference type="ARBA" id="ARBA00010231"/>
    </source>
</evidence>
<feature type="domain" description="Alpha-D-phosphohexomutase alpha/beta/alpha" evidence="11">
    <location>
        <begin position="363"/>
        <end position="469"/>
    </location>
</feature>
<dbReference type="InterPro" id="IPR016066">
    <property type="entry name" value="A-D-PHexomutase_CS"/>
</dbReference>
<protein>
    <submittedName>
        <fullName evidence="12">Phosphomannomutase</fullName>
    </submittedName>
</protein>
<gene>
    <name evidence="12" type="ORF">DPPLL_14320</name>
</gene>
<sequence length="574" mass="62065">MDRQQRLQQAWEELSRRHIISGDHAGSDYFPVIKGLLARRDEFGAEIDGYLDRVYGLVHDEIVTGHDRPRTEISFGTSGWRGILGKDIYAGSVRCVTAAICRMYRHLDDDDGLATHLGVASLTEARLRGCLVGHDNRFAGDALARTVTDELLAQGFRVFFCGETTTGVLSAALLKLGAAFSINLTPSHNPLDYGGYKYNAADGGPAAAELTGTITRYAREAISQPDGGSAGNEPRGELVNVDSLALWQQWVRDHAEAHGLDYDGLVSRAAARDDLQIVVDAVHGASRLHIERLLGPARSRLQVLRGSDDVTFGGIAPEPSSANLGGVSRALAASSSRLRLGAIIDPDGDRIRFTDGSTEIGMNQFGALAYYFIHERKGKKGLVAKTVATSNLVNAVARGLGEEVFETRVGFKEFKPVIGQALVCFEESDGISIIGHTPEKDAYIGLLLAIDMMLSENKNLGELLQELTHLFGAFYPDRDGVTVSTSGAELDRVLAGLNSYRPGVVMRIGDRDRTISEVIAIDGRKMIFDDGSWLMIRPSGTEPKVRFYVESRSADGTGHLVAAARALLADLGLL</sequence>
<dbReference type="PANTHER" id="PTHR45745">
    <property type="entry name" value="PHOSPHOMANNOMUTASE 45A"/>
    <property type="match status" value="1"/>
</dbReference>
<dbReference type="SUPFAM" id="SSF53738">
    <property type="entry name" value="Phosphoglucomutase, first 3 domains"/>
    <property type="match status" value="3"/>
</dbReference>
<dbReference type="InterPro" id="IPR005843">
    <property type="entry name" value="A-D-PHexomutase_C"/>
</dbReference>
<dbReference type="SUPFAM" id="SSF55957">
    <property type="entry name" value="Phosphoglucomutase, C-terminal domain"/>
    <property type="match status" value="1"/>
</dbReference>
<keyword evidence="3" id="KW-0597">Phosphoprotein</keyword>
<keyword evidence="6" id="KW-0413">Isomerase</keyword>
<feature type="domain" description="Alpha-D-phosphohexomutase alpha/beta/alpha" evidence="9">
    <location>
        <begin position="74"/>
        <end position="220"/>
    </location>
</feature>
<dbReference type="InterPro" id="IPR005845">
    <property type="entry name" value="A-D-PHexomutase_a/b/a-II"/>
</dbReference>
<accession>A0ABN6M2B9</accession>
<organism evidence="12 13">
    <name type="scientific">Desulfofustis limnaeus</name>
    <dbReference type="NCBI Taxonomy" id="2740163"/>
    <lineage>
        <taxon>Bacteria</taxon>
        <taxon>Pseudomonadati</taxon>
        <taxon>Thermodesulfobacteriota</taxon>
        <taxon>Desulfobulbia</taxon>
        <taxon>Desulfobulbales</taxon>
        <taxon>Desulfocapsaceae</taxon>
        <taxon>Desulfofustis</taxon>
    </lineage>
</organism>
<evidence type="ECO:0000256" key="4">
    <source>
        <dbReference type="ARBA" id="ARBA00022723"/>
    </source>
</evidence>
<dbReference type="Gene3D" id="3.30.310.50">
    <property type="entry name" value="Alpha-D-phosphohexomutase, C-terminal domain"/>
    <property type="match status" value="1"/>
</dbReference>
<feature type="domain" description="Alpha-D-phosphohexomutase alpha/beta/alpha" evidence="10">
    <location>
        <begin position="267"/>
        <end position="355"/>
    </location>
</feature>
<proteinExistence type="inferred from homology"/>
<evidence type="ECO:0000256" key="6">
    <source>
        <dbReference type="ARBA" id="ARBA00023235"/>
    </source>
</evidence>
<evidence type="ECO:0000256" key="1">
    <source>
        <dbReference type="ARBA" id="ARBA00001946"/>
    </source>
</evidence>
<dbReference type="InterPro" id="IPR005846">
    <property type="entry name" value="A-D-PHexomutase_a/b/a-III"/>
</dbReference>
<dbReference type="Pfam" id="PF02878">
    <property type="entry name" value="PGM_PMM_I"/>
    <property type="match status" value="1"/>
</dbReference>
<dbReference type="Gene3D" id="3.40.120.10">
    <property type="entry name" value="Alpha-D-Glucose-1,6-Bisphosphate, subunit A, domain 3"/>
    <property type="match status" value="3"/>
</dbReference>
<dbReference type="Pfam" id="PF02879">
    <property type="entry name" value="PGM_PMM_II"/>
    <property type="match status" value="1"/>
</dbReference>
<dbReference type="Pfam" id="PF02880">
    <property type="entry name" value="PGM_PMM_III"/>
    <property type="match status" value="1"/>
</dbReference>
<comment type="similarity">
    <text evidence="2 7">Belongs to the phosphohexose mutase family.</text>
</comment>
<comment type="cofactor">
    <cofactor evidence="1">
        <name>Mg(2+)</name>
        <dbReference type="ChEBI" id="CHEBI:18420"/>
    </cofactor>
</comment>
<evidence type="ECO:0000259" key="10">
    <source>
        <dbReference type="Pfam" id="PF02879"/>
    </source>
</evidence>
<reference evidence="12 13" key="1">
    <citation type="submission" date="2022-01" db="EMBL/GenBank/DDBJ databases">
        <title>Desulfofustis limnae sp. nov., a novel mesophilic sulfate-reducing bacterium isolated from marsh soil.</title>
        <authorList>
            <person name="Watanabe M."/>
            <person name="Takahashi A."/>
            <person name="Kojima H."/>
            <person name="Fukui M."/>
        </authorList>
    </citation>
    <scope>NUCLEOTIDE SEQUENCE [LARGE SCALE GENOMIC DNA]</scope>
    <source>
        <strain evidence="12 13">PPLL</strain>
    </source>
</reference>
<dbReference type="Proteomes" id="UP000830055">
    <property type="component" value="Chromosome"/>
</dbReference>
<dbReference type="InterPro" id="IPR005844">
    <property type="entry name" value="A-D-PHexomutase_a/b/a-I"/>
</dbReference>
<evidence type="ECO:0000313" key="12">
    <source>
        <dbReference type="EMBL" id="BDD87067.1"/>
    </source>
</evidence>
<dbReference type="PANTHER" id="PTHR45745:SF1">
    <property type="entry name" value="PHOSPHOGLUCOMUTASE 2B-RELATED"/>
    <property type="match status" value="1"/>
</dbReference>
<dbReference type="EMBL" id="AP025516">
    <property type="protein sequence ID" value="BDD87067.1"/>
    <property type="molecule type" value="Genomic_DNA"/>
</dbReference>
<evidence type="ECO:0000313" key="13">
    <source>
        <dbReference type="Proteomes" id="UP000830055"/>
    </source>
</evidence>